<comment type="caution">
    <text evidence="4">The sequence shown here is derived from an EMBL/GenBank/DDBJ whole genome shotgun (WGS) entry which is preliminary data.</text>
</comment>
<gene>
    <name evidence="4" type="ORF">DC432_01090</name>
</gene>
<feature type="domain" description="DUF305" evidence="3">
    <location>
        <begin position="87"/>
        <end position="250"/>
    </location>
</feature>
<keyword evidence="2" id="KW-1133">Transmembrane helix</keyword>
<dbReference type="PANTHER" id="PTHR36933:SF1">
    <property type="entry name" value="SLL0788 PROTEIN"/>
    <property type="match status" value="1"/>
</dbReference>
<dbReference type="EMBL" id="QDFT01000002">
    <property type="protein sequence ID" value="PVE79380.1"/>
    <property type="molecule type" value="Genomic_DNA"/>
</dbReference>
<feature type="region of interest" description="Disordered" evidence="1">
    <location>
        <begin position="1"/>
        <end position="40"/>
    </location>
</feature>
<dbReference type="Proteomes" id="UP000244649">
    <property type="component" value="Unassembled WGS sequence"/>
</dbReference>
<evidence type="ECO:0000313" key="5">
    <source>
        <dbReference type="Proteomes" id="UP000244649"/>
    </source>
</evidence>
<sequence>MPASASSSPSSGAARTPPSPTPPARAASTAPARPDVSDDTPVARPAVRWAVVALVTVAVVAVAFAIGRFTAFGATAAPAHPADTSADAGFARDMQVHHTQAVLMAMEIYRKTGDDELRTLSYDIATTQAGQRGEMYGWLVEWGLPQASSQPLMTWMEKSGAHSHGDTSSQTEQQLLDQMGMATDAQLDQLRALQGQPADCLFLDLMIRHHEGAIPMAQAVIELGDDPRVKEVAGSIVTGQSAELDAMRDIQSRLACTG</sequence>
<keyword evidence="2" id="KW-0472">Membrane</keyword>
<dbReference type="AlphaFoldDB" id="A0A2T7WX33"/>
<dbReference type="Pfam" id="PF03713">
    <property type="entry name" value="DUF305"/>
    <property type="match status" value="1"/>
</dbReference>
<feature type="transmembrane region" description="Helical" evidence="2">
    <location>
        <begin position="46"/>
        <end position="66"/>
    </location>
</feature>
<evidence type="ECO:0000256" key="2">
    <source>
        <dbReference type="SAM" id="Phobius"/>
    </source>
</evidence>
<evidence type="ECO:0000256" key="1">
    <source>
        <dbReference type="SAM" id="MobiDB-lite"/>
    </source>
</evidence>
<reference evidence="4 5" key="1">
    <citation type="submission" date="2018-04" db="EMBL/GenBank/DDBJ databases">
        <authorList>
            <person name="Go L.Y."/>
            <person name="Mitchell J.A."/>
        </authorList>
    </citation>
    <scope>NUCLEOTIDE SEQUENCE [LARGE SCALE GENOMIC DNA]</scope>
    <source>
        <strain evidence="4 5">TPD7010</strain>
    </source>
</reference>
<dbReference type="PANTHER" id="PTHR36933">
    <property type="entry name" value="SLL0788 PROTEIN"/>
    <property type="match status" value="1"/>
</dbReference>
<dbReference type="Gene3D" id="1.20.1260.10">
    <property type="match status" value="1"/>
</dbReference>
<protein>
    <submittedName>
        <fullName evidence="4">DUF305 domain-containing protein</fullName>
    </submittedName>
</protein>
<keyword evidence="2" id="KW-0812">Transmembrane</keyword>
<accession>A0A2T7WX33</accession>
<evidence type="ECO:0000313" key="4">
    <source>
        <dbReference type="EMBL" id="PVE79380.1"/>
    </source>
</evidence>
<organism evidence="4 5">
    <name type="scientific">Microbacterium testaceum</name>
    <name type="common">Aureobacterium testaceum</name>
    <name type="synonym">Brevibacterium testaceum</name>
    <dbReference type="NCBI Taxonomy" id="2033"/>
    <lineage>
        <taxon>Bacteria</taxon>
        <taxon>Bacillati</taxon>
        <taxon>Actinomycetota</taxon>
        <taxon>Actinomycetes</taxon>
        <taxon>Micrococcales</taxon>
        <taxon>Microbacteriaceae</taxon>
        <taxon>Microbacterium</taxon>
    </lineage>
</organism>
<feature type="compositionally biased region" description="Low complexity" evidence="1">
    <location>
        <begin position="24"/>
        <end position="34"/>
    </location>
</feature>
<evidence type="ECO:0000259" key="3">
    <source>
        <dbReference type="Pfam" id="PF03713"/>
    </source>
</evidence>
<feature type="compositionally biased region" description="Low complexity" evidence="1">
    <location>
        <begin position="1"/>
        <end position="16"/>
    </location>
</feature>
<name>A0A2T7WX33_MICTE</name>
<proteinExistence type="predicted"/>
<dbReference type="InterPro" id="IPR005183">
    <property type="entry name" value="DUF305_CopM-like"/>
</dbReference>
<dbReference type="InterPro" id="IPR012347">
    <property type="entry name" value="Ferritin-like"/>
</dbReference>